<accession>A0A1M6YUA0</accession>
<dbReference type="Proteomes" id="UP000184420">
    <property type="component" value="Unassembled WGS sequence"/>
</dbReference>
<keyword evidence="1" id="KW-0175">Coiled coil</keyword>
<evidence type="ECO:0000313" key="2">
    <source>
        <dbReference type="EMBL" id="SHL21609.1"/>
    </source>
</evidence>
<dbReference type="EMBL" id="FRBL01000002">
    <property type="protein sequence ID" value="SHL21609.1"/>
    <property type="molecule type" value="Genomic_DNA"/>
</dbReference>
<dbReference type="STRING" id="1419482.SAMN05444266_102482"/>
<dbReference type="RefSeq" id="WP_073079289.1">
    <property type="nucleotide sequence ID" value="NZ_FRBL01000002.1"/>
</dbReference>
<evidence type="ECO:0000313" key="3">
    <source>
        <dbReference type="Proteomes" id="UP000184420"/>
    </source>
</evidence>
<gene>
    <name evidence="2" type="ORF">SAMN05444266_102482</name>
</gene>
<reference evidence="2 3" key="1">
    <citation type="submission" date="2016-11" db="EMBL/GenBank/DDBJ databases">
        <authorList>
            <person name="Jaros S."/>
            <person name="Januszkiewicz K."/>
            <person name="Wedrychowicz H."/>
        </authorList>
    </citation>
    <scope>NUCLEOTIDE SEQUENCE [LARGE SCALE GENOMIC DNA]</scope>
    <source>
        <strain evidence="2 3">DSM 27406</strain>
    </source>
</reference>
<evidence type="ECO:0000256" key="1">
    <source>
        <dbReference type="SAM" id="Coils"/>
    </source>
</evidence>
<sequence length="116" mass="13470">MSQILESEKLKPLARAVDDLAKELEERFDKLKDRYEISYVKFKREGKKHPFKDAGITEQYDKLISHIGFMRKEADGVIGSLLYFGKSFSFLDNVLDKLNFRLDMLEENESSTTEGV</sequence>
<proteinExistence type="predicted"/>
<organism evidence="2 3">
    <name type="scientific">Chitinophaga jiangningensis</name>
    <dbReference type="NCBI Taxonomy" id="1419482"/>
    <lineage>
        <taxon>Bacteria</taxon>
        <taxon>Pseudomonadati</taxon>
        <taxon>Bacteroidota</taxon>
        <taxon>Chitinophagia</taxon>
        <taxon>Chitinophagales</taxon>
        <taxon>Chitinophagaceae</taxon>
        <taxon>Chitinophaga</taxon>
    </lineage>
</organism>
<keyword evidence="3" id="KW-1185">Reference proteome</keyword>
<dbReference type="AlphaFoldDB" id="A0A1M6YUA0"/>
<protein>
    <submittedName>
        <fullName evidence="2">Uncharacterized protein</fullName>
    </submittedName>
</protein>
<name>A0A1M6YUA0_9BACT</name>
<feature type="coiled-coil region" evidence="1">
    <location>
        <begin position="14"/>
        <end position="41"/>
    </location>
</feature>